<keyword evidence="3" id="KW-1185">Reference proteome</keyword>
<organism evidence="2 3">
    <name type="scientific">Cannabis sativa</name>
    <name type="common">Hemp</name>
    <name type="synonym">Marijuana</name>
    <dbReference type="NCBI Taxonomy" id="3483"/>
    <lineage>
        <taxon>Eukaryota</taxon>
        <taxon>Viridiplantae</taxon>
        <taxon>Streptophyta</taxon>
        <taxon>Embryophyta</taxon>
        <taxon>Tracheophyta</taxon>
        <taxon>Spermatophyta</taxon>
        <taxon>Magnoliopsida</taxon>
        <taxon>eudicotyledons</taxon>
        <taxon>Gunneridae</taxon>
        <taxon>Pentapetalae</taxon>
        <taxon>rosids</taxon>
        <taxon>fabids</taxon>
        <taxon>Rosales</taxon>
        <taxon>Cannabaceae</taxon>
        <taxon>Cannabis</taxon>
    </lineage>
</organism>
<dbReference type="AlphaFoldDB" id="A0A803R2X9"/>
<dbReference type="Gramene" id="novel_model_4447_5bd9a17a">
    <property type="protein sequence ID" value="cds.novel_model_4447_5bd9a17a"/>
    <property type="gene ID" value="novel_gene_2330_5bd9a17a"/>
</dbReference>
<name>A0A803R2X9_CANSA</name>
<evidence type="ECO:0000256" key="1">
    <source>
        <dbReference type="SAM" id="SignalP"/>
    </source>
</evidence>
<dbReference type="Proteomes" id="UP000596661">
    <property type="component" value="Chromosome 5"/>
</dbReference>
<proteinExistence type="predicted"/>
<reference evidence="2" key="2">
    <citation type="submission" date="2021-03" db="UniProtKB">
        <authorList>
            <consortium name="EnsemblPlants"/>
        </authorList>
    </citation>
    <scope>IDENTIFICATION</scope>
</reference>
<evidence type="ECO:0000313" key="2">
    <source>
        <dbReference type="EnsemblPlants" id="cds.novel_model_4447_5bd9a17a"/>
    </source>
</evidence>
<dbReference type="EnsemblPlants" id="novel_model_4447_5bd9a17a">
    <property type="protein sequence ID" value="cds.novel_model_4447_5bd9a17a"/>
    <property type="gene ID" value="novel_gene_2330_5bd9a17a"/>
</dbReference>
<accession>A0A803R2X9</accession>
<sequence length="112" mass="12232">MERKIYSFVLIVAAIIFLVATAFSPISAAAESEKVELRSDGGNDINHGVDKAKILDMMAYPYPLSKIIMEDNELGVQFCGLCLKPGVTCEKGCLCTWKLVGWLIPICKGLCC</sequence>
<protein>
    <submittedName>
        <fullName evidence="2">Uncharacterized protein</fullName>
    </submittedName>
</protein>
<evidence type="ECO:0000313" key="3">
    <source>
        <dbReference type="Proteomes" id="UP000596661"/>
    </source>
</evidence>
<keyword evidence="1" id="KW-0732">Signal</keyword>
<feature type="signal peptide" evidence="1">
    <location>
        <begin position="1"/>
        <end position="22"/>
    </location>
</feature>
<reference evidence="2" key="1">
    <citation type="submission" date="2018-11" db="EMBL/GenBank/DDBJ databases">
        <authorList>
            <person name="Grassa J C."/>
        </authorList>
    </citation>
    <scope>NUCLEOTIDE SEQUENCE [LARGE SCALE GENOMIC DNA]</scope>
</reference>
<dbReference type="EMBL" id="UZAU01000439">
    <property type="status" value="NOT_ANNOTATED_CDS"/>
    <property type="molecule type" value="Genomic_DNA"/>
</dbReference>
<feature type="chain" id="PRO_5031386197" evidence="1">
    <location>
        <begin position="23"/>
        <end position="112"/>
    </location>
</feature>